<proteinExistence type="predicted"/>
<dbReference type="EMBL" id="SHKY01000001">
    <property type="protein sequence ID" value="RZU54421.1"/>
    <property type="molecule type" value="Genomic_DNA"/>
</dbReference>
<keyword evidence="4" id="KW-1185">Reference proteome</keyword>
<name>A0A4Q7ZU53_9ACTN</name>
<feature type="compositionally biased region" description="Gly residues" evidence="1">
    <location>
        <begin position="207"/>
        <end position="218"/>
    </location>
</feature>
<evidence type="ECO:0000256" key="1">
    <source>
        <dbReference type="SAM" id="MobiDB-lite"/>
    </source>
</evidence>
<feature type="region of interest" description="Disordered" evidence="1">
    <location>
        <begin position="197"/>
        <end position="221"/>
    </location>
</feature>
<accession>A0A4Q7ZU53</accession>
<dbReference type="Pfam" id="PF04909">
    <property type="entry name" value="Amidohydro_2"/>
    <property type="match status" value="1"/>
</dbReference>
<comment type="caution">
    <text evidence="3">The sequence shown here is derived from an EMBL/GenBank/DDBJ whole genome shotgun (WGS) entry which is preliminary data.</text>
</comment>
<evidence type="ECO:0000313" key="3">
    <source>
        <dbReference type="EMBL" id="RZU54421.1"/>
    </source>
</evidence>
<evidence type="ECO:0000313" key="4">
    <source>
        <dbReference type="Proteomes" id="UP000292564"/>
    </source>
</evidence>
<dbReference type="InterPro" id="IPR006680">
    <property type="entry name" value="Amidohydro-rel"/>
</dbReference>
<reference evidence="3 4" key="1">
    <citation type="submission" date="2019-02" db="EMBL/GenBank/DDBJ databases">
        <title>Sequencing the genomes of 1000 actinobacteria strains.</title>
        <authorList>
            <person name="Klenk H.-P."/>
        </authorList>
    </citation>
    <scope>NUCLEOTIDE SEQUENCE [LARGE SCALE GENOMIC DNA]</scope>
    <source>
        <strain evidence="3 4">DSM 45162</strain>
    </source>
</reference>
<feature type="domain" description="Amidohydrolase-related" evidence="2">
    <location>
        <begin position="220"/>
        <end position="392"/>
    </location>
</feature>
<dbReference type="SUPFAM" id="SSF51556">
    <property type="entry name" value="Metallo-dependent hydrolases"/>
    <property type="match status" value="1"/>
</dbReference>
<protein>
    <recommendedName>
        <fullName evidence="2">Amidohydrolase-related domain-containing protein</fullName>
    </recommendedName>
</protein>
<dbReference type="Gene3D" id="3.20.20.140">
    <property type="entry name" value="Metal-dependent hydrolases"/>
    <property type="match status" value="1"/>
</dbReference>
<gene>
    <name evidence="3" type="ORF">EV385_6372</name>
</gene>
<dbReference type="GO" id="GO:0016787">
    <property type="term" value="F:hydrolase activity"/>
    <property type="evidence" value="ECO:0007669"/>
    <property type="project" value="InterPro"/>
</dbReference>
<dbReference type="AlphaFoldDB" id="A0A4Q7ZU53"/>
<evidence type="ECO:0000259" key="2">
    <source>
        <dbReference type="Pfam" id="PF04909"/>
    </source>
</evidence>
<dbReference type="InterPro" id="IPR032466">
    <property type="entry name" value="Metal_Hydrolase"/>
</dbReference>
<organism evidence="3 4">
    <name type="scientific">Krasilnikovia cinnamomea</name>
    <dbReference type="NCBI Taxonomy" id="349313"/>
    <lineage>
        <taxon>Bacteria</taxon>
        <taxon>Bacillati</taxon>
        <taxon>Actinomycetota</taxon>
        <taxon>Actinomycetes</taxon>
        <taxon>Micromonosporales</taxon>
        <taxon>Micromonosporaceae</taxon>
        <taxon>Krasilnikovia</taxon>
    </lineage>
</organism>
<dbReference type="Proteomes" id="UP000292564">
    <property type="component" value="Unassembled WGS sequence"/>
</dbReference>
<dbReference type="PANTHER" id="PTHR43383:SF2">
    <property type="entry name" value="AMIDOHYDROLASE 2 FAMILY PROTEIN"/>
    <property type="match status" value="1"/>
</dbReference>
<dbReference type="PANTHER" id="PTHR43383">
    <property type="entry name" value="NODULIN 6"/>
    <property type="match status" value="1"/>
</dbReference>
<dbReference type="OrthoDB" id="8244441at2"/>
<sequence length="394" mass="41252">MLEGVRLVDHHCHGVVRGPLDRAAFELLATESDRPAPPGCTTLDSQLGFAIRRWCAPLLGLAPHAPAEDYLARRDQLGPAEVNRRLLGAAGVATFLVDTGFRAGDLLTPAELGAAAGASAAEVVRLEAVAERVAEGGVSADGFAAAYADALATATTDAVAVKSVLAYRHGLDIAPEPPTASQVRTAAGRWLRRAEAALPPGPRDGSPGDGSPGDGSPGARGLRLDDPVLLRHVLWAGVQRGLPVQIHTGFGDPDLDLARADPALLTGFLRAVADRDVAIMLLHCYPFHRQAGYLAQVFPHVYLDVGLALNHVGARAPAVLAESLELAPFHQVLYSSDAFGLPELHLLGAALFREALAEVLDGWVAAGRWSGADARRVADMVGAGNAARVYRLGD</sequence>